<organism evidence="1 2">
    <name type="scientific">Saccharothrix violaceirubra</name>
    <dbReference type="NCBI Taxonomy" id="413306"/>
    <lineage>
        <taxon>Bacteria</taxon>
        <taxon>Bacillati</taxon>
        <taxon>Actinomycetota</taxon>
        <taxon>Actinomycetes</taxon>
        <taxon>Pseudonocardiales</taxon>
        <taxon>Pseudonocardiaceae</taxon>
        <taxon>Saccharothrix</taxon>
    </lineage>
</organism>
<dbReference type="RefSeq" id="WP_184666542.1">
    <property type="nucleotide sequence ID" value="NZ_BAABAI010000034.1"/>
</dbReference>
<keyword evidence="2" id="KW-1185">Reference proteome</keyword>
<sequence length="107" mass="11704">MADDLTPEALAEWLADVPDLDLLATQGPWKWFPLRIAYEDGKCGFSGMRVWPGTAVVDVMATRGPDDATAHRRDGEHATWHHDGTLADAVAGLLALPEPQPEPDHDH</sequence>
<gene>
    <name evidence="1" type="ORF">F4559_001156</name>
</gene>
<reference evidence="1 2" key="1">
    <citation type="submission" date="2020-08" db="EMBL/GenBank/DDBJ databases">
        <title>Sequencing the genomes of 1000 actinobacteria strains.</title>
        <authorList>
            <person name="Klenk H.-P."/>
        </authorList>
    </citation>
    <scope>NUCLEOTIDE SEQUENCE [LARGE SCALE GENOMIC DNA]</scope>
    <source>
        <strain evidence="1 2">DSM 45084</strain>
    </source>
</reference>
<dbReference type="Proteomes" id="UP000542674">
    <property type="component" value="Unassembled WGS sequence"/>
</dbReference>
<protein>
    <submittedName>
        <fullName evidence="1">Uncharacterized protein</fullName>
    </submittedName>
</protein>
<dbReference type="EMBL" id="JACHJS010000001">
    <property type="protein sequence ID" value="MBB4963797.1"/>
    <property type="molecule type" value="Genomic_DNA"/>
</dbReference>
<name>A0A7W7WUH0_9PSEU</name>
<evidence type="ECO:0000313" key="1">
    <source>
        <dbReference type="EMBL" id="MBB4963797.1"/>
    </source>
</evidence>
<comment type="caution">
    <text evidence="1">The sequence shown here is derived from an EMBL/GenBank/DDBJ whole genome shotgun (WGS) entry which is preliminary data.</text>
</comment>
<proteinExistence type="predicted"/>
<accession>A0A7W7WUH0</accession>
<dbReference type="AlphaFoldDB" id="A0A7W7WUH0"/>
<evidence type="ECO:0000313" key="2">
    <source>
        <dbReference type="Proteomes" id="UP000542674"/>
    </source>
</evidence>